<keyword evidence="3" id="KW-0238">DNA-binding</keyword>
<keyword evidence="8" id="KW-1185">Reference proteome</keyword>
<evidence type="ECO:0000313" key="8">
    <source>
        <dbReference type="Proteomes" id="UP000246702"/>
    </source>
</evidence>
<sequence length="369" mass="40766">MVESPEKRPRPRRPKQKGCHECSQRRVNCDRKEPTCGKCEAKGIECSGLGIRVRFCHGVASRGKLVGRDASGEKLPCQTDIPSSSSLRRDPSAIPAVIDPLAQWERILVDYFNKTIAPNMIAVDGEANGYRTLILPAAELYPCVLKAVLASSAHHIALRVAPDHRSEAVVRAHELYTDAISALQQLTTAPTTTHTPNAITSLVLLICTMITGSEDFPFLFRMLSASLSVVNLGHDDQLGPPLYHFLNIQMQKFKLYARPFLLPANDIPQPTDTLLTDGLACLLLCSRLHPEHSARLIQASQLIQIASELYGRRACGEELDSQSSTELVEQFINTLVDYRSTQSLPGRYTPRALRSHGVWEFTGRFACVG</sequence>
<dbReference type="InterPro" id="IPR001138">
    <property type="entry name" value="Zn2Cys6_DnaBD"/>
</dbReference>
<dbReference type="PANTHER" id="PTHR37534">
    <property type="entry name" value="TRANSCRIPTIONAL ACTIVATOR PROTEIN UGA3"/>
    <property type="match status" value="1"/>
</dbReference>
<keyword evidence="5" id="KW-0539">Nucleus</keyword>
<dbReference type="PROSITE" id="PS50048">
    <property type="entry name" value="ZN2_CY6_FUNGAL_2"/>
    <property type="match status" value="1"/>
</dbReference>
<evidence type="ECO:0000256" key="3">
    <source>
        <dbReference type="ARBA" id="ARBA00023125"/>
    </source>
</evidence>
<dbReference type="Proteomes" id="UP000246702">
    <property type="component" value="Unassembled WGS sequence"/>
</dbReference>
<dbReference type="GO" id="GO:0045944">
    <property type="term" value="P:positive regulation of transcription by RNA polymerase II"/>
    <property type="evidence" value="ECO:0007669"/>
    <property type="project" value="TreeGrafter"/>
</dbReference>
<dbReference type="GO" id="GO:0005634">
    <property type="term" value="C:nucleus"/>
    <property type="evidence" value="ECO:0007669"/>
    <property type="project" value="UniProtKB-SubCell"/>
</dbReference>
<evidence type="ECO:0000256" key="1">
    <source>
        <dbReference type="ARBA" id="ARBA00004123"/>
    </source>
</evidence>
<name>A0A317WH45_9EURO</name>
<proteinExistence type="predicted"/>
<dbReference type="OrthoDB" id="5386330at2759"/>
<dbReference type="PROSITE" id="PS00463">
    <property type="entry name" value="ZN2_CY6_FUNGAL_1"/>
    <property type="match status" value="1"/>
</dbReference>
<dbReference type="InterPro" id="IPR036864">
    <property type="entry name" value="Zn2-C6_fun-type_DNA-bd_sf"/>
</dbReference>
<gene>
    <name evidence="7" type="ORF">BO94DRAFT_575790</name>
</gene>
<evidence type="ECO:0000256" key="5">
    <source>
        <dbReference type="ARBA" id="ARBA00023242"/>
    </source>
</evidence>
<dbReference type="GO" id="GO:0000981">
    <property type="term" value="F:DNA-binding transcription factor activity, RNA polymerase II-specific"/>
    <property type="evidence" value="ECO:0007669"/>
    <property type="project" value="InterPro"/>
</dbReference>
<comment type="caution">
    <text evidence="7">The sequence shown here is derived from an EMBL/GenBank/DDBJ whole genome shotgun (WGS) entry which is preliminary data.</text>
</comment>
<dbReference type="GeneID" id="37117243"/>
<comment type="subcellular location">
    <subcellularLocation>
        <location evidence="1">Nucleus</location>
    </subcellularLocation>
</comment>
<dbReference type="GO" id="GO:0008270">
    <property type="term" value="F:zinc ion binding"/>
    <property type="evidence" value="ECO:0007669"/>
    <property type="project" value="InterPro"/>
</dbReference>
<dbReference type="AlphaFoldDB" id="A0A317WH45"/>
<dbReference type="EMBL" id="MSFK01000016">
    <property type="protein sequence ID" value="PWY85794.1"/>
    <property type="molecule type" value="Genomic_DNA"/>
</dbReference>
<protein>
    <recommendedName>
        <fullName evidence="6">Zn(2)-C6 fungal-type domain-containing protein</fullName>
    </recommendedName>
</protein>
<feature type="domain" description="Zn(2)-C6 fungal-type" evidence="6">
    <location>
        <begin position="18"/>
        <end position="47"/>
    </location>
</feature>
<dbReference type="Pfam" id="PF00172">
    <property type="entry name" value="Zn_clus"/>
    <property type="match status" value="1"/>
</dbReference>
<keyword evidence="4" id="KW-0804">Transcription</keyword>
<evidence type="ECO:0000259" key="6">
    <source>
        <dbReference type="PROSITE" id="PS50048"/>
    </source>
</evidence>
<evidence type="ECO:0000256" key="4">
    <source>
        <dbReference type="ARBA" id="ARBA00023163"/>
    </source>
</evidence>
<dbReference type="Gene3D" id="4.10.240.10">
    <property type="entry name" value="Zn(2)-C6 fungal-type DNA-binding domain"/>
    <property type="match status" value="1"/>
</dbReference>
<evidence type="ECO:0000256" key="2">
    <source>
        <dbReference type="ARBA" id="ARBA00023015"/>
    </source>
</evidence>
<dbReference type="STRING" id="1450535.A0A317WH45"/>
<evidence type="ECO:0000313" key="7">
    <source>
        <dbReference type="EMBL" id="PWY85794.1"/>
    </source>
</evidence>
<dbReference type="GO" id="GO:0000976">
    <property type="term" value="F:transcription cis-regulatory region binding"/>
    <property type="evidence" value="ECO:0007669"/>
    <property type="project" value="TreeGrafter"/>
</dbReference>
<dbReference type="RefSeq" id="XP_025466811.1">
    <property type="nucleotide sequence ID" value="XM_025615100.1"/>
</dbReference>
<organism evidence="7 8">
    <name type="scientific">Aspergillus sclerotioniger CBS 115572</name>
    <dbReference type="NCBI Taxonomy" id="1450535"/>
    <lineage>
        <taxon>Eukaryota</taxon>
        <taxon>Fungi</taxon>
        <taxon>Dikarya</taxon>
        <taxon>Ascomycota</taxon>
        <taxon>Pezizomycotina</taxon>
        <taxon>Eurotiomycetes</taxon>
        <taxon>Eurotiomycetidae</taxon>
        <taxon>Eurotiales</taxon>
        <taxon>Aspergillaceae</taxon>
        <taxon>Aspergillus</taxon>
        <taxon>Aspergillus subgen. Circumdati</taxon>
    </lineage>
</organism>
<dbReference type="SMART" id="SM00066">
    <property type="entry name" value="GAL4"/>
    <property type="match status" value="1"/>
</dbReference>
<dbReference type="CDD" id="cd00067">
    <property type="entry name" value="GAL4"/>
    <property type="match status" value="1"/>
</dbReference>
<dbReference type="PANTHER" id="PTHR37534:SF17">
    <property type="entry name" value="ZN(2)-C6 FUNGAL-TYPE DOMAIN-CONTAINING PROTEIN"/>
    <property type="match status" value="1"/>
</dbReference>
<accession>A0A317WH45</accession>
<dbReference type="SUPFAM" id="SSF57701">
    <property type="entry name" value="Zn2/Cys6 DNA-binding domain"/>
    <property type="match status" value="1"/>
</dbReference>
<dbReference type="Pfam" id="PF11951">
    <property type="entry name" value="Fungal_trans_2"/>
    <property type="match status" value="1"/>
</dbReference>
<dbReference type="InterPro" id="IPR021858">
    <property type="entry name" value="Fun_TF"/>
</dbReference>
<reference evidence="7 8" key="1">
    <citation type="submission" date="2016-12" db="EMBL/GenBank/DDBJ databases">
        <title>The genomes of Aspergillus section Nigri reveals drivers in fungal speciation.</title>
        <authorList>
            <consortium name="DOE Joint Genome Institute"/>
            <person name="Vesth T.C."/>
            <person name="Nybo J."/>
            <person name="Theobald S."/>
            <person name="Brandl J."/>
            <person name="Frisvad J.C."/>
            <person name="Nielsen K.F."/>
            <person name="Lyhne E.K."/>
            <person name="Kogle M.E."/>
            <person name="Kuo A."/>
            <person name="Riley R."/>
            <person name="Clum A."/>
            <person name="Nolan M."/>
            <person name="Lipzen A."/>
            <person name="Salamov A."/>
            <person name="Henrissat B."/>
            <person name="Wiebenga A."/>
            <person name="De Vries R.P."/>
            <person name="Grigoriev I.V."/>
            <person name="Mortensen U.H."/>
            <person name="Andersen M.R."/>
            <person name="Baker S.E."/>
        </authorList>
    </citation>
    <scope>NUCLEOTIDE SEQUENCE [LARGE SCALE GENOMIC DNA]</scope>
    <source>
        <strain evidence="7 8">CBS 115572</strain>
    </source>
</reference>
<keyword evidence="2" id="KW-0805">Transcription regulation</keyword>